<dbReference type="OMA" id="NDEIEYM"/>
<feature type="compositionally biased region" description="Polar residues" evidence="1">
    <location>
        <begin position="66"/>
        <end position="84"/>
    </location>
</feature>
<feature type="compositionally biased region" description="Low complexity" evidence="1">
    <location>
        <begin position="132"/>
        <end position="146"/>
    </location>
</feature>
<dbReference type="Proteomes" id="UP000030669">
    <property type="component" value="Unassembled WGS sequence"/>
</dbReference>
<feature type="compositionally biased region" description="Polar residues" evidence="1">
    <location>
        <begin position="322"/>
        <end position="336"/>
    </location>
</feature>
<feature type="compositionally biased region" description="Polar residues" evidence="1">
    <location>
        <begin position="343"/>
        <end position="353"/>
    </location>
</feature>
<feature type="region of interest" description="Disordered" evidence="1">
    <location>
        <begin position="1"/>
        <end position="28"/>
    </location>
</feature>
<protein>
    <submittedName>
        <fullName evidence="2">Uncharacterized protein</fullName>
    </submittedName>
</protein>
<feature type="compositionally biased region" description="Low complexity" evidence="1">
    <location>
        <begin position="290"/>
        <end position="316"/>
    </location>
</feature>
<dbReference type="OrthoDB" id="3266915at2759"/>
<feature type="region of interest" description="Disordered" evidence="1">
    <location>
        <begin position="121"/>
        <end position="147"/>
    </location>
</feature>
<organism evidence="2 3">
    <name type="scientific">Gloeophyllum trabeum (strain ATCC 11539 / FP-39264 / Madison 617)</name>
    <name type="common">Brown rot fungus</name>
    <dbReference type="NCBI Taxonomy" id="670483"/>
    <lineage>
        <taxon>Eukaryota</taxon>
        <taxon>Fungi</taxon>
        <taxon>Dikarya</taxon>
        <taxon>Basidiomycota</taxon>
        <taxon>Agaricomycotina</taxon>
        <taxon>Agaricomycetes</taxon>
        <taxon>Gloeophyllales</taxon>
        <taxon>Gloeophyllaceae</taxon>
        <taxon>Gloeophyllum</taxon>
    </lineage>
</organism>
<reference evidence="2 3" key="1">
    <citation type="journal article" date="2012" name="Science">
        <title>The Paleozoic origin of enzymatic lignin decomposition reconstructed from 31 fungal genomes.</title>
        <authorList>
            <person name="Floudas D."/>
            <person name="Binder M."/>
            <person name="Riley R."/>
            <person name="Barry K."/>
            <person name="Blanchette R.A."/>
            <person name="Henrissat B."/>
            <person name="Martinez A.T."/>
            <person name="Otillar R."/>
            <person name="Spatafora J.W."/>
            <person name="Yadav J.S."/>
            <person name="Aerts A."/>
            <person name="Benoit I."/>
            <person name="Boyd A."/>
            <person name="Carlson A."/>
            <person name="Copeland A."/>
            <person name="Coutinho P.M."/>
            <person name="de Vries R.P."/>
            <person name="Ferreira P."/>
            <person name="Findley K."/>
            <person name="Foster B."/>
            <person name="Gaskell J."/>
            <person name="Glotzer D."/>
            <person name="Gorecki P."/>
            <person name="Heitman J."/>
            <person name="Hesse C."/>
            <person name="Hori C."/>
            <person name="Igarashi K."/>
            <person name="Jurgens J.A."/>
            <person name="Kallen N."/>
            <person name="Kersten P."/>
            <person name="Kohler A."/>
            <person name="Kuees U."/>
            <person name="Kumar T.K.A."/>
            <person name="Kuo A."/>
            <person name="LaButti K."/>
            <person name="Larrondo L.F."/>
            <person name="Lindquist E."/>
            <person name="Ling A."/>
            <person name="Lombard V."/>
            <person name="Lucas S."/>
            <person name="Lundell T."/>
            <person name="Martin R."/>
            <person name="McLaughlin D.J."/>
            <person name="Morgenstern I."/>
            <person name="Morin E."/>
            <person name="Murat C."/>
            <person name="Nagy L.G."/>
            <person name="Nolan M."/>
            <person name="Ohm R.A."/>
            <person name="Patyshakuliyeva A."/>
            <person name="Rokas A."/>
            <person name="Ruiz-Duenas F.J."/>
            <person name="Sabat G."/>
            <person name="Salamov A."/>
            <person name="Samejima M."/>
            <person name="Schmutz J."/>
            <person name="Slot J.C."/>
            <person name="St John F."/>
            <person name="Stenlid J."/>
            <person name="Sun H."/>
            <person name="Sun S."/>
            <person name="Syed K."/>
            <person name="Tsang A."/>
            <person name="Wiebenga A."/>
            <person name="Young D."/>
            <person name="Pisabarro A."/>
            <person name="Eastwood D.C."/>
            <person name="Martin F."/>
            <person name="Cullen D."/>
            <person name="Grigoriev I.V."/>
            <person name="Hibbett D.S."/>
        </authorList>
    </citation>
    <scope>NUCLEOTIDE SEQUENCE [LARGE SCALE GENOMIC DNA]</scope>
    <source>
        <strain evidence="2 3">ATCC 11539</strain>
    </source>
</reference>
<feature type="region of interest" description="Disordered" evidence="1">
    <location>
        <begin position="258"/>
        <end position="367"/>
    </location>
</feature>
<sequence>MLSSRPVSIHADGPAQLGAKTPGRPLAKGRNALQENAVLRGVLPATVKARKVATHHTPFHTKSTKHPGSSKTGSKSILLKTTSKPLLDKTPFPNRTARTLRTPELADEKIAKLSFLDVETDVPGSSQQQQHLRPSSSRKSLRLPRSATSIKFRTPVTTGNHWDVSDGEVQVQAENADAEQEAVEVEDDDEIEYMPPTAIIPPYEPPFEMPDYKVLGKELLQTAFSYPYDDGPPPALDLSVYDEKFFASMEAECELELPELDDDNLLPAEKRPSSSATKSSDTRTTRSRTVKVSSNTTSRASPETAPTRRPITRAAAKGGTTPGSSETQPRALSTRSPLMRATSVASTRPTTRSAVKATAVARPATSTSTYRPSLADIRKAGGQTRTAAKATSGQAAAVGVVRRATSTAGRATLAAKTSSAAARHTKTDSVAEEQEVDGVLLFDEQGIGGDDFLFDV</sequence>
<dbReference type="RefSeq" id="XP_007864297.1">
    <property type="nucleotide sequence ID" value="XM_007866106.1"/>
</dbReference>
<dbReference type="AlphaFoldDB" id="S7QCN3"/>
<gene>
    <name evidence="2" type="ORF">GLOTRDRAFT_137554</name>
</gene>
<feature type="compositionally biased region" description="Basic residues" evidence="1">
    <location>
        <begin position="53"/>
        <end position="65"/>
    </location>
</feature>
<keyword evidence="3" id="KW-1185">Reference proteome</keyword>
<dbReference type="EMBL" id="KB469299">
    <property type="protein sequence ID" value="EPQ57153.1"/>
    <property type="molecule type" value="Genomic_DNA"/>
</dbReference>
<dbReference type="KEGG" id="gtr:GLOTRDRAFT_137554"/>
<dbReference type="GeneID" id="19303778"/>
<evidence type="ECO:0000256" key="1">
    <source>
        <dbReference type="SAM" id="MobiDB-lite"/>
    </source>
</evidence>
<name>S7QCN3_GLOTA</name>
<proteinExistence type="predicted"/>
<evidence type="ECO:0000313" key="3">
    <source>
        <dbReference type="Proteomes" id="UP000030669"/>
    </source>
</evidence>
<evidence type="ECO:0000313" key="2">
    <source>
        <dbReference type="EMBL" id="EPQ57153.1"/>
    </source>
</evidence>
<accession>S7QCN3</accession>
<feature type="region of interest" description="Disordered" evidence="1">
    <location>
        <begin position="53"/>
        <end position="101"/>
    </location>
</feature>
<dbReference type="eggNOG" id="ENOG502SQAY">
    <property type="taxonomic scope" value="Eukaryota"/>
</dbReference>
<dbReference type="HOGENOM" id="CLU_041568_0_0_1"/>